<accession>A0A291B9K9</accession>
<dbReference type="KEGG" id="elux:BTN50_1206"/>
<dbReference type="Proteomes" id="UP000218160">
    <property type="component" value="Chromosome 1"/>
</dbReference>
<evidence type="ECO:0000313" key="1">
    <source>
        <dbReference type="EMBL" id="ATF09696.1"/>
    </source>
</evidence>
<reference evidence="2" key="1">
    <citation type="submission" date="2017-04" db="EMBL/GenBank/DDBJ databases">
        <title>Genome evolution of the luminous symbionts of deep sea anglerfish.</title>
        <authorList>
            <person name="Hendry T.A."/>
        </authorList>
    </citation>
    <scope>NUCLEOTIDE SEQUENCE [LARGE SCALE GENOMIC DNA]</scope>
</reference>
<dbReference type="EMBL" id="CP020660">
    <property type="protein sequence ID" value="ATF09696.1"/>
    <property type="molecule type" value="Genomic_DNA"/>
</dbReference>
<sequence>MEAALINDQELNAITVLDFADQALYKLKNSRTQVTVYENLIASYELQNLVPEGNVEPF</sequence>
<evidence type="ECO:0000313" key="2">
    <source>
        <dbReference type="Proteomes" id="UP000218160"/>
    </source>
</evidence>
<organism evidence="1 2">
    <name type="scientific">Candidatus Enterovibrio altilux</name>
    <dbReference type="NCBI Taxonomy" id="1927128"/>
    <lineage>
        <taxon>Bacteria</taxon>
        <taxon>Pseudomonadati</taxon>
        <taxon>Pseudomonadota</taxon>
        <taxon>Gammaproteobacteria</taxon>
        <taxon>Vibrionales</taxon>
        <taxon>Vibrionaceae</taxon>
        <taxon>Enterovibrio</taxon>
    </lineage>
</organism>
<proteinExistence type="predicted"/>
<name>A0A291B9K9_9GAMM</name>
<protein>
    <submittedName>
        <fullName evidence="1">Uncharacterized protein</fullName>
    </submittedName>
</protein>
<keyword evidence="2" id="KW-1185">Reference proteome</keyword>
<dbReference type="AlphaFoldDB" id="A0A291B9K9"/>
<gene>
    <name evidence="1" type="ORF">BTN50_1206</name>
</gene>